<evidence type="ECO:0000256" key="1">
    <source>
        <dbReference type="ARBA" id="ARBA00008668"/>
    </source>
</evidence>
<evidence type="ECO:0000313" key="3">
    <source>
        <dbReference type="EMBL" id="CDO97806.1"/>
    </source>
</evidence>
<dbReference type="InterPro" id="IPR035669">
    <property type="entry name" value="SGNH_plant_lipase-like"/>
</dbReference>
<comment type="similarity">
    <text evidence="1">Belongs to the 'GDSL' lipolytic enzyme family.</text>
</comment>
<dbReference type="PANTHER" id="PTHR45966">
    <property type="entry name" value="GDSL-LIKE LIPASE/ACYLHYDROLASE"/>
    <property type="match status" value="1"/>
</dbReference>
<dbReference type="SUPFAM" id="SSF52266">
    <property type="entry name" value="SGNH hydrolase"/>
    <property type="match status" value="1"/>
</dbReference>
<dbReference type="InterPro" id="IPR036514">
    <property type="entry name" value="SGNH_hydro_sf"/>
</dbReference>
<dbReference type="FunCoup" id="A0A068TNL3">
    <property type="interactions" value="63"/>
</dbReference>
<proteinExistence type="inferred from homology"/>
<dbReference type="Proteomes" id="UP000295252">
    <property type="component" value="Chromosome VI"/>
</dbReference>
<keyword evidence="2" id="KW-0732">Signal</keyword>
<dbReference type="Pfam" id="PF00657">
    <property type="entry name" value="Lipase_GDSL"/>
    <property type="match status" value="1"/>
</dbReference>
<evidence type="ECO:0008006" key="5">
    <source>
        <dbReference type="Google" id="ProtNLM"/>
    </source>
</evidence>
<dbReference type="PANTHER" id="PTHR45966:SF36">
    <property type="entry name" value="INACTIVE GDSL ESTERASE_LIPASE-LIKE PROTEIN 25"/>
    <property type="match status" value="1"/>
</dbReference>
<name>A0A068TNL3_COFCA</name>
<evidence type="ECO:0000256" key="2">
    <source>
        <dbReference type="ARBA" id="ARBA00022729"/>
    </source>
</evidence>
<dbReference type="InterPro" id="IPR001087">
    <property type="entry name" value="GDSL"/>
</dbReference>
<dbReference type="InterPro" id="IPR044552">
    <property type="entry name" value="GLIP1-5/GLL25"/>
</dbReference>
<dbReference type="OMA" id="CINGITQ"/>
<dbReference type="CDD" id="cd01837">
    <property type="entry name" value="SGNH_plant_lipase_like"/>
    <property type="match status" value="1"/>
</dbReference>
<accession>A0A068TNL3</accession>
<dbReference type="GO" id="GO:0016298">
    <property type="term" value="F:lipase activity"/>
    <property type="evidence" value="ECO:0007669"/>
    <property type="project" value="TreeGrafter"/>
</dbReference>
<gene>
    <name evidence="3" type="ORF">GSCOC_T00021714001</name>
</gene>
<evidence type="ECO:0000313" key="4">
    <source>
        <dbReference type="Proteomes" id="UP000295252"/>
    </source>
</evidence>
<sequence length="389" mass="43347">MLAVNRFWHKAGRTQRHTGASMGNSCINQLRFLIFLIASLAGAYQSNGFRYLSPKPRVPLFVFGDSIYDPGNNNYINTTPDFLANFLPYGETFFEFATGRFSDGRLIPDFIAKYAKLPLIPPYFQSSYRQFVYGVNFASGGGGALVETHEGKAIDLKTQLRYFKNVEKQLRRELGTEGTDRLLSNAVYMFSIGGNDLLAPNPIFSSFSTEEYVGIIVGNFTEVLEEVYKAGGRKFGFLSLLPLGCLPYVRAHNAEGNGETCVKDLTDLAKSYNAALAQKFKQLQKQLKGFVYSNFDFFNAVSQRLSNPSKYGFKEVKSGCCGSGAYRGNYTCGGKRGDAAYDLCDNPEEHFFFDSYHPSETAYHQFAGLMWNGPPSVTGPRSLKSLFEV</sequence>
<protein>
    <recommendedName>
        <fullName evidence="5">GDSL esterase/lipase 1-like</fullName>
    </recommendedName>
</protein>
<reference evidence="4" key="1">
    <citation type="journal article" date="2014" name="Science">
        <title>The coffee genome provides insight into the convergent evolution of caffeine biosynthesis.</title>
        <authorList>
            <person name="Denoeud F."/>
            <person name="Carretero-Paulet L."/>
            <person name="Dereeper A."/>
            <person name="Droc G."/>
            <person name="Guyot R."/>
            <person name="Pietrella M."/>
            <person name="Zheng C."/>
            <person name="Alberti A."/>
            <person name="Anthony F."/>
            <person name="Aprea G."/>
            <person name="Aury J.M."/>
            <person name="Bento P."/>
            <person name="Bernard M."/>
            <person name="Bocs S."/>
            <person name="Campa C."/>
            <person name="Cenci A."/>
            <person name="Combes M.C."/>
            <person name="Crouzillat D."/>
            <person name="Da Silva C."/>
            <person name="Daddiego L."/>
            <person name="De Bellis F."/>
            <person name="Dussert S."/>
            <person name="Garsmeur O."/>
            <person name="Gayraud T."/>
            <person name="Guignon V."/>
            <person name="Jahn K."/>
            <person name="Jamilloux V."/>
            <person name="Joet T."/>
            <person name="Labadie K."/>
            <person name="Lan T."/>
            <person name="Leclercq J."/>
            <person name="Lepelley M."/>
            <person name="Leroy T."/>
            <person name="Li L.T."/>
            <person name="Librado P."/>
            <person name="Lopez L."/>
            <person name="Munoz A."/>
            <person name="Noel B."/>
            <person name="Pallavicini A."/>
            <person name="Perrotta G."/>
            <person name="Poncet V."/>
            <person name="Pot D."/>
            <person name="Priyono X."/>
            <person name="Rigoreau M."/>
            <person name="Rouard M."/>
            <person name="Rozas J."/>
            <person name="Tranchant-Dubreuil C."/>
            <person name="VanBuren R."/>
            <person name="Zhang Q."/>
            <person name="Andrade A.C."/>
            <person name="Argout X."/>
            <person name="Bertrand B."/>
            <person name="de Kochko A."/>
            <person name="Graziosi G."/>
            <person name="Henry R.J."/>
            <person name="Jayarama X."/>
            <person name="Ming R."/>
            <person name="Nagai C."/>
            <person name="Rounsley S."/>
            <person name="Sankoff D."/>
            <person name="Giuliano G."/>
            <person name="Albert V.A."/>
            <person name="Wincker P."/>
            <person name="Lashermes P."/>
        </authorList>
    </citation>
    <scope>NUCLEOTIDE SEQUENCE [LARGE SCALE GENOMIC DNA]</scope>
    <source>
        <strain evidence="4">cv. DH200-94</strain>
    </source>
</reference>
<dbReference type="InParanoid" id="A0A068TNL3"/>
<dbReference type="PhylomeDB" id="A0A068TNL3"/>
<organism evidence="3 4">
    <name type="scientific">Coffea canephora</name>
    <name type="common">Robusta coffee</name>
    <dbReference type="NCBI Taxonomy" id="49390"/>
    <lineage>
        <taxon>Eukaryota</taxon>
        <taxon>Viridiplantae</taxon>
        <taxon>Streptophyta</taxon>
        <taxon>Embryophyta</taxon>
        <taxon>Tracheophyta</taxon>
        <taxon>Spermatophyta</taxon>
        <taxon>Magnoliopsida</taxon>
        <taxon>eudicotyledons</taxon>
        <taxon>Gunneridae</taxon>
        <taxon>Pentapetalae</taxon>
        <taxon>asterids</taxon>
        <taxon>lamiids</taxon>
        <taxon>Gentianales</taxon>
        <taxon>Rubiaceae</taxon>
        <taxon>Ixoroideae</taxon>
        <taxon>Gardenieae complex</taxon>
        <taxon>Bertiereae - Coffeeae clade</taxon>
        <taxon>Coffeeae</taxon>
        <taxon>Coffea</taxon>
    </lineage>
</organism>
<dbReference type="AlphaFoldDB" id="A0A068TNL3"/>
<dbReference type="STRING" id="49390.A0A068TNL3"/>
<keyword evidence="4" id="KW-1185">Reference proteome</keyword>
<dbReference type="EMBL" id="HG739086">
    <property type="protein sequence ID" value="CDO97806.1"/>
    <property type="molecule type" value="Genomic_DNA"/>
</dbReference>
<dbReference type="OrthoDB" id="1600564at2759"/>
<dbReference type="Gramene" id="CDO97806">
    <property type="protein sequence ID" value="CDO97806"/>
    <property type="gene ID" value="GSCOC_T00021714001"/>
</dbReference>
<dbReference type="Gene3D" id="3.40.50.1110">
    <property type="entry name" value="SGNH hydrolase"/>
    <property type="match status" value="1"/>
</dbReference>